<dbReference type="InterPro" id="IPR036097">
    <property type="entry name" value="HisK_dim/P_sf"/>
</dbReference>
<dbReference type="EMBL" id="CP014924">
    <property type="protein sequence ID" value="ANZ67212.1"/>
    <property type="molecule type" value="Genomic_DNA"/>
</dbReference>
<dbReference type="PANTHER" id="PTHR45453">
    <property type="entry name" value="PHOSPHATE REGULON SENSOR PROTEIN PHOR"/>
    <property type="match status" value="1"/>
</dbReference>
<keyword evidence="8" id="KW-0812">Transmembrane</keyword>
<dbReference type="Gene3D" id="3.30.565.10">
    <property type="entry name" value="Histidine kinase-like ATPase, C-terminal domain"/>
    <property type="match status" value="1"/>
</dbReference>
<dbReference type="InterPro" id="IPR008358">
    <property type="entry name" value="Sig_transdc_His_kin/Pase_MprB"/>
</dbReference>
<dbReference type="Pfam" id="PF02518">
    <property type="entry name" value="HATPase_c"/>
    <property type="match status" value="1"/>
</dbReference>
<dbReference type="EC" id="2.7.13.3" evidence="3"/>
<evidence type="ECO:0000256" key="6">
    <source>
        <dbReference type="ARBA" id="ARBA00022777"/>
    </source>
</evidence>
<evidence type="ECO:0000256" key="1">
    <source>
        <dbReference type="ARBA" id="ARBA00000085"/>
    </source>
</evidence>
<dbReference type="Pfam" id="PF00512">
    <property type="entry name" value="HisKA"/>
    <property type="match status" value="1"/>
</dbReference>
<evidence type="ECO:0000256" key="3">
    <source>
        <dbReference type="ARBA" id="ARBA00012438"/>
    </source>
</evidence>
<keyword evidence="6 10" id="KW-0418">Kinase</keyword>
<dbReference type="STRING" id="240427.AYR62_09670"/>
<comment type="catalytic activity">
    <reaction evidence="1">
        <text>ATP + protein L-histidine = ADP + protein N-phospho-L-histidine.</text>
        <dbReference type="EC" id="2.7.13.3"/>
    </reaction>
</comment>
<dbReference type="SUPFAM" id="SSF55874">
    <property type="entry name" value="ATPase domain of HSP90 chaperone/DNA topoisomerase II/histidine kinase"/>
    <property type="match status" value="1"/>
</dbReference>
<dbReference type="InterPro" id="IPR050351">
    <property type="entry name" value="BphY/WalK/GraS-like"/>
</dbReference>
<dbReference type="GO" id="GO:0004721">
    <property type="term" value="F:phosphoprotein phosphatase activity"/>
    <property type="evidence" value="ECO:0007669"/>
    <property type="project" value="TreeGrafter"/>
</dbReference>
<dbReference type="PROSITE" id="PS50109">
    <property type="entry name" value="HIS_KIN"/>
    <property type="match status" value="1"/>
</dbReference>
<organism evidence="10 11">
    <name type="scientific">Secundilactobacillus paracollinoides</name>
    <dbReference type="NCBI Taxonomy" id="240427"/>
    <lineage>
        <taxon>Bacteria</taxon>
        <taxon>Bacillati</taxon>
        <taxon>Bacillota</taxon>
        <taxon>Bacilli</taxon>
        <taxon>Lactobacillales</taxon>
        <taxon>Lactobacillaceae</taxon>
        <taxon>Secundilactobacillus</taxon>
    </lineage>
</organism>
<evidence type="ECO:0000313" key="11">
    <source>
        <dbReference type="Proteomes" id="UP000093267"/>
    </source>
</evidence>
<dbReference type="CDD" id="cd00075">
    <property type="entry name" value="HATPase"/>
    <property type="match status" value="1"/>
</dbReference>
<accession>A0A1B2IYT4</accession>
<dbReference type="SMART" id="SM00388">
    <property type="entry name" value="HisKA"/>
    <property type="match status" value="1"/>
</dbReference>
<dbReference type="PRINTS" id="PR01780">
    <property type="entry name" value="LANTIREGPROT"/>
</dbReference>
<keyword evidence="4" id="KW-0597">Phosphoprotein</keyword>
<name>A0A1B2IYT4_9LACO</name>
<dbReference type="Gene3D" id="1.10.287.130">
    <property type="match status" value="1"/>
</dbReference>
<feature type="domain" description="Histidine kinase" evidence="9">
    <location>
        <begin position="85"/>
        <end position="294"/>
    </location>
</feature>
<reference evidence="10 11" key="1">
    <citation type="submission" date="2016-03" db="EMBL/GenBank/DDBJ databases">
        <title>Pediococcus and Lactobacillus from brewery environment - whole genome sequencing and assembly.</title>
        <authorList>
            <person name="Behr J."/>
            <person name="Geissler A.J."/>
            <person name="Vogel R.F."/>
        </authorList>
    </citation>
    <scope>NUCLEOTIDE SEQUENCE [LARGE SCALE GENOMIC DNA]</scope>
    <source>
        <strain evidence="10 11">TMW 1.1995</strain>
    </source>
</reference>
<dbReference type="InterPro" id="IPR036890">
    <property type="entry name" value="HATPase_C_sf"/>
</dbReference>
<keyword evidence="5" id="KW-0808">Transferase</keyword>
<dbReference type="SUPFAM" id="SSF47384">
    <property type="entry name" value="Homodimeric domain of signal transducing histidine kinase"/>
    <property type="match status" value="1"/>
</dbReference>
<evidence type="ECO:0000256" key="7">
    <source>
        <dbReference type="ARBA" id="ARBA00023012"/>
    </source>
</evidence>
<dbReference type="GO" id="GO:0000155">
    <property type="term" value="F:phosphorelay sensor kinase activity"/>
    <property type="evidence" value="ECO:0007669"/>
    <property type="project" value="InterPro"/>
</dbReference>
<keyword evidence="8" id="KW-0472">Membrane</keyword>
<dbReference type="RefSeq" id="WP_054712031.1">
    <property type="nucleotide sequence ID" value="NZ_CP014912.1"/>
</dbReference>
<evidence type="ECO:0000256" key="4">
    <source>
        <dbReference type="ARBA" id="ARBA00022553"/>
    </source>
</evidence>
<dbReference type="GO" id="GO:0005886">
    <property type="term" value="C:plasma membrane"/>
    <property type="evidence" value="ECO:0007669"/>
    <property type="project" value="TreeGrafter"/>
</dbReference>
<feature type="transmembrane region" description="Helical" evidence="8">
    <location>
        <begin position="6"/>
        <end position="23"/>
    </location>
</feature>
<keyword evidence="7" id="KW-0902">Two-component regulatory system</keyword>
<evidence type="ECO:0000313" key="10">
    <source>
        <dbReference type="EMBL" id="ANZ67212.1"/>
    </source>
</evidence>
<dbReference type="InterPro" id="IPR003594">
    <property type="entry name" value="HATPase_dom"/>
</dbReference>
<dbReference type="PANTHER" id="PTHR45453:SF1">
    <property type="entry name" value="PHOSPHATE REGULON SENSOR PROTEIN PHOR"/>
    <property type="match status" value="1"/>
</dbReference>
<dbReference type="CDD" id="cd00082">
    <property type="entry name" value="HisKA"/>
    <property type="match status" value="1"/>
</dbReference>
<proteinExistence type="predicted"/>
<dbReference type="AlphaFoldDB" id="A0A1B2IYT4"/>
<dbReference type="InterPro" id="IPR005467">
    <property type="entry name" value="His_kinase_dom"/>
</dbReference>
<evidence type="ECO:0000256" key="2">
    <source>
        <dbReference type="ARBA" id="ARBA00004370"/>
    </source>
</evidence>
<sequence>MTILLYILIVILLGIIALLMTEIHRITKELTFINAHETNGYVTSNTALPIIKHLVTASNHSLKVSRDLQQHQAQQEAEVQRMLTNLTHDIKTPLTVSMGYVQLLSKDVSPQHQPQLQRISRNLASVNYYLRYLMDFNLMQEKSTTLTVKPVNVSQLLENELFDYYDELTKRQLVVTPDIAPNVTIPTDATLLTRVFQNLIGNILKYASGQVAVSLSQVDGSHYHLVFANQGKHLPEHPDELLNRFYTADESRTNQSVGLGFSIVQSLVTTLGGRLQLATEDDWFKVTVVLKPLQEIKK</sequence>
<dbReference type="InterPro" id="IPR003661">
    <property type="entry name" value="HisK_dim/P_dom"/>
</dbReference>
<dbReference type="SMART" id="SM00387">
    <property type="entry name" value="HATPase_c"/>
    <property type="match status" value="1"/>
</dbReference>
<gene>
    <name evidence="10" type="ORF">AYR63_08710</name>
</gene>
<dbReference type="OrthoDB" id="9792991at2"/>
<evidence type="ECO:0000259" key="9">
    <source>
        <dbReference type="PROSITE" id="PS50109"/>
    </source>
</evidence>
<evidence type="ECO:0000256" key="5">
    <source>
        <dbReference type="ARBA" id="ARBA00022679"/>
    </source>
</evidence>
<comment type="subcellular location">
    <subcellularLocation>
        <location evidence="2">Membrane</location>
    </subcellularLocation>
</comment>
<keyword evidence="8" id="KW-1133">Transmembrane helix</keyword>
<keyword evidence="11" id="KW-1185">Reference proteome</keyword>
<dbReference type="KEGG" id="lpd:AYR62_09670"/>
<evidence type="ECO:0000256" key="8">
    <source>
        <dbReference type="SAM" id="Phobius"/>
    </source>
</evidence>
<dbReference type="Proteomes" id="UP000093267">
    <property type="component" value="Chromosome"/>
</dbReference>
<dbReference type="GO" id="GO:0016036">
    <property type="term" value="P:cellular response to phosphate starvation"/>
    <property type="evidence" value="ECO:0007669"/>
    <property type="project" value="TreeGrafter"/>
</dbReference>
<protein>
    <recommendedName>
        <fullName evidence="3">histidine kinase</fullName>
        <ecNumber evidence="3">2.7.13.3</ecNumber>
    </recommendedName>
</protein>